<accession>A0A8T2QTR7</accession>
<proteinExistence type="predicted"/>
<feature type="region of interest" description="Disordered" evidence="2">
    <location>
        <begin position="28"/>
        <end position="52"/>
    </location>
</feature>
<comment type="caution">
    <text evidence="3">The sequence shown here is derived from an EMBL/GenBank/DDBJ whole genome shotgun (WGS) entry which is preliminary data.</text>
</comment>
<keyword evidence="1" id="KW-0175">Coiled coil</keyword>
<dbReference type="EMBL" id="CM035437">
    <property type="protein sequence ID" value="KAH7287326.1"/>
    <property type="molecule type" value="Genomic_DNA"/>
</dbReference>
<evidence type="ECO:0000313" key="3">
    <source>
        <dbReference type="EMBL" id="KAH7287326.1"/>
    </source>
</evidence>
<reference evidence="3" key="1">
    <citation type="submission" date="2021-08" db="EMBL/GenBank/DDBJ databases">
        <title>WGS assembly of Ceratopteris richardii.</title>
        <authorList>
            <person name="Marchant D.B."/>
            <person name="Chen G."/>
            <person name="Jenkins J."/>
            <person name="Shu S."/>
            <person name="Leebens-Mack J."/>
            <person name="Grimwood J."/>
            <person name="Schmutz J."/>
            <person name="Soltis P."/>
            <person name="Soltis D."/>
            <person name="Chen Z.-H."/>
        </authorList>
    </citation>
    <scope>NUCLEOTIDE SEQUENCE</scope>
    <source>
        <strain evidence="3">Whitten #5841</strain>
        <tissue evidence="3">Leaf</tissue>
    </source>
</reference>
<sequence>MNFEDDEEWDLDLLDKLVQSEEQAIAARRGVSSTPIPFSSLPPHPPPLSHSLRLVVSQPPEKQDDSTVFDLQQRLRQAELELSELQRKAQQNTAAASSATVEELQRLQTEILFKDQEILQVKRTCVEKSEQLKRLNTENEELRKHLEEIKRFKWEEGSNTGVVRKDCKESETRNLKSSLAENQIANQDLWYPPWAPTVSTADGSKSKSASPQDGPQRKNSSIDSQKLDSQFQSRVVHHQMEKSRAIAMTQSKTRPLRHRQHVVLSKVEWRLMTITRGAGGTHFCVLC</sequence>
<evidence type="ECO:0000256" key="1">
    <source>
        <dbReference type="SAM" id="Coils"/>
    </source>
</evidence>
<dbReference type="AlphaFoldDB" id="A0A8T2QTR7"/>
<evidence type="ECO:0000313" key="4">
    <source>
        <dbReference type="Proteomes" id="UP000825935"/>
    </source>
</evidence>
<dbReference type="Proteomes" id="UP000825935">
    <property type="component" value="Chromosome 32"/>
</dbReference>
<protein>
    <submittedName>
        <fullName evidence="3">Uncharacterized protein</fullName>
    </submittedName>
</protein>
<feature type="region of interest" description="Disordered" evidence="2">
    <location>
        <begin position="195"/>
        <end position="238"/>
    </location>
</feature>
<gene>
    <name evidence="3" type="ORF">KP509_32G050100</name>
</gene>
<keyword evidence="4" id="KW-1185">Reference proteome</keyword>
<evidence type="ECO:0000256" key="2">
    <source>
        <dbReference type="SAM" id="MobiDB-lite"/>
    </source>
</evidence>
<feature type="compositionally biased region" description="Polar residues" evidence="2">
    <location>
        <begin position="197"/>
        <end position="233"/>
    </location>
</feature>
<name>A0A8T2QTR7_CERRI</name>
<feature type="coiled-coil region" evidence="1">
    <location>
        <begin position="68"/>
        <end position="155"/>
    </location>
</feature>
<organism evidence="3 4">
    <name type="scientific">Ceratopteris richardii</name>
    <name type="common">Triangle waterfern</name>
    <dbReference type="NCBI Taxonomy" id="49495"/>
    <lineage>
        <taxon>Eukaryota</taxon>
        <taxon>Viridiplantae</taxon>
        <taxon>Streptophyta</taxon>
        <taxon>Embryophyta</taxon>
        <taxon>Tracheophyta</taxon>
        <taxon>Polypodiopsida</taxon>
        <taxon>Polypodiidae</taxon>
        <taxon>Polypodiales</taxon>
        <taxon>Pteridineae</taxon>
        <taxon>Pteridaceae</taxon>
        <taxon>Parkerioideae</taxon>
        <taxon>Ceratopteris</taxon>
    </lineage>
</organism>
<dbReference type="OrthoDB" id="10612528at2759"/>